<evidence type="ECO:0000256" key="9">
    <source>
        <dbReference type="ARBA" id="ARBA00025943"/>
    </source>
</evidence>
<evidence type="ECO:0000256" key="3">
    <source>
        <dbReference type="ARBA" id="ARBA00022529"/>
    </source>
</evidence>
<keyword evidence="5 10" id="KW-0391">Immunity</keyword>
<evidence type="ECO:0000259" key="11">
    <source>
        <dbReference type="SMART" id="SM00328"/>
    </source>
</evidence>
<gene>
    <name evidence="12" type="primary">Bpi</name>
    <name evidence="12" type="ORF">CEUAER_R10018</name>
</gene>
<dbReference type="Gene3D" id="3.15.10.10">
    <property type="entry name" value="Bactericidal permeability-increasing protein, domain 1"/>
    <property type="match status" value="1"/>
</dbReference>
<dbReference type="InterPro" id="IPR001124">
    <property type="entry name" value="Lipid-bd_serum_glycop_C"/>
</dbReference>
<comment type="domain">
    <text evidence="10">The N- and C-terminal barrels adopt an identical fold despite having only 13% of conserved residues.</text>
</comment>
<protein>
    <recommendedName>
        <fullName evidence="2 10">Bactericidal permeability-increasing protein</fullName>
        <shortName evidence="10">BPI</shortName>
    </recommendedName>
</protein>
<evidence type="ECO:0000256" key="6">
    <source>
        <dbReference type="ARBA" id="ARBA00023022"/>
    </source>
</evidence>
<reference evidence="12 13" key="1">
    <citation type="submission" date="2019-09" db="EMBL/GenBank/DDBJ databases">
        <title>Bird 10,000 Genomes (B10K) Project - Family phase.</title>
        <authorList>
            <person name="Zhang G."/>
        </authorList>
    </citation>
    <scope>NUCLEOTIDE SEQUENCE [LARGE SCALE GENOMIC DNA]</scope>
    <source>
        <strain evidence="12">B10K-CU-031-02</strain>
        <tissue evidence="12">Muscle</tissue>
    </source>
</reference>
<evidence type="ECO:0000256" key="7">
    <source>
        <dbReference type="ARBA" id="ARBA00023157"/>
    </source>
</evidence>
<evidence type="ECO:0000256" key="4">
    <source>
        <dbReference type="ARBA" id="ARBA00022588"/>
    </source>
</evidence>
<accession>A0A7L4KDU7</accession>
<dbReference type="GO" id="GO:0045087">
    <property type="term" value="P:innate immune response"/>
    <property type="evidence" value="ECO:0007669"/>
    <property type="project" value="UniProtKB-UniRule"/>
</dbReference>
<keyword evidence="3 10" id="KW-0929">Antimicrobial</keyword>
<dbReference type="FunFam" id="3.15.10.10:FF:000001">
    <property type="entry name" value="phospholipid transfer protein-like"/>
    <property type="match status" value="1"/>
</dbReference>
<evidence type="ECO:0000256" key="5">
    <source>
        <dbReference type="ARBA" id="ARBA00022859"/>
    </source>
</evidence>
<comment type="caution">
    <text evidence="12">The sequence shown here is derived from an EMBL/GenBank/DDBJ whole genome shotgun (WGS) entry which is preliminary data.</text>
</comment>
<sequence length="304" mass="33431">LDLQSFSLPYSRISLAPNVGLQVSISNAFAEVDGDWRVKLLFIRDHGSFNLNVESVYLRVNLKLGNDASGKPTVDTSSCSVYISNVRVHFSGKFGWLYNLFYNVVESRFRNILESKVCETVASSVRNDLQPYLRTLPVAARIDAIAGIDYSLVAPPTATAQSLDAELKGEFFSMVRRSAVPFTPLPMALPPDHNRMVYFGASSFFFNTAGFAYHTAGALVFEITDSMVISSRNGGLCRYPNLLPATLQLEKMYPDMPMKIRLSSSSAPSLNIRPEGLSLQPVVDVQAYAILPNSSLAPLFLLGL</sequence>
<evidence type="ECO:0000256" key="10">
    <source>
        <dbReference type="RuleBase" id="RU369039"/>
    </source>
</evidence>
<dbReference type="Pfam" id="PF01273">
    <property type="entry name" value="LBP_BPI_CETP"/>
    <property type="match status" value="1"/>
</dbReference>
<keyword evidence="7 10" id="KW-1015">Disulfide bond</keyword>
<comment type="subunit">
    <text evidence="9 10">Monomer. Homodimer; disulfide-linked.</text>
</comment>
<dbReference type="AlphaFoldDB" id="A0A7L4KDU7"/>
<dbReference type="GO" id="GO:0005615">
    <property type="term" value="C:extracellular space"/>
    <property type="evidence" value="ECO:0007669"/>
    <property type="project" value="UniProtKB-UniRule"/>
</dbReference>
<organism evidence="12 13">
    <name type="scientific">Ceuthmochares aereus</name>
    <dbReference type="NCBI Taxonomy" id="1961834"/>
    <lineage>
        <taxon>Eukaryota</taxon>
        <taxon>Metazoa</taxon>
        <taxon>Chordata</taxon>
        <taxon>Craniata</taxon>
        <taxon>Vertebrata</taxon>
        <taxon>Euteleostomi</taxon>
        <taxon>Archelosauria</taxon>
        <taxon>Archosauria</taxon>
        <taxon>Dinosauria</taxon>
        <taxon>Saurischia</taxon>
        <taxon>Theropoda</taxon>
        <taxon>Coelurosauria</taxon>
        <taxon>Aves</taxon>
        <taxon>Neognathae</taxon>
        <taxon>Neoaves</taxon>
        <taxon>Otidimorphae</taxon>
        <taxon>Cuculiformes</taxon>
        <taxon>Cuculidae</taxon>
        <taxon>Ceuthmochares</taxon>
    </lineage>
</organism>
<evidence type="ECO:0000256" key="1">
    <source>
        <dbReference type="ARBA" id="ARBA00007292"/>
    </source>
</evidence>
<keyword evidence="10" id="KW-0964">Secreted</keyword>
<comment type="subcellular location">
    <subcellularLocation>
        <location evidence="10">Secreted</location>
    </subcellularLocation>
</comment>
<feature type="non-terminal residue" evidence="12">
    <location>
        <position position="1"/>
    </location>
</feature>
<keyword evidence="4 10" id="KW-0399">Innate immunity</keyword>
<comment type="function">
    <text evidence="10">The cytotoxic action of BPI is limited to many species of Gram-negative bacteria; this specificity may be explained by a strong affinity of the very basic N-terminal half for the negatively charged lipopolysaccharides that are unique to the Gram-negative bacterial outer envelope.</text>
</comment>
<keyword evidence="6 10" id="KW-0044">Antibiotic</keyword>
<comment type="domain">
    <text evidence="10">The N-terminal region may be exposed to the interior of the granule, whereas the C-terminal portion may be embedded in the membrane. During phagocytosis and degranulation, proteases may be released and activated and cleave BPI at the junction of the N- and C-terminal portions of the molecule, providing controlled release of the N-terminal antibacterial fragment when bacteria are ingested.</text>
</comment>
<proteinExistence type="inferred from homology"/>
<dbReference type="SUPFAM" id="SSF55394">
    <property type="entry name" value="Bactericidal permeability-increasing protein, BPI"/>
    <property type="match status" value="2"/>
</dbReference>
<dbReference type="GO" id="GO:0050829">
    <property type="term" value="P:defense response to Gram-negative bacterium"/>
    <property type="evidence" value="ECO:0007669"/>
    <property type="project" value="UniProtKB-UniRule"/>
</dbReference>
<dbReference type="Proteomes" id="UP000519239">
    <property type="component" value="Unassembled WGS sequence"/>
</dbReference>
<dbReference type="InterPro" id="IPR032942">
    <property type="entry name" value="BPI/LBP/Plunc"/>
</dbReference>
<dbReference type="CDD" id="cd00025">
    <property type="entry name" value="BPI1"/>
    <property type="match status" value="1"/>
</dbReference>
<name>A0A7L4KDU7_9AVES</name>
<dbReference type="PANTHER" id="PTHR10504">
    <property type="entry name" value="BACTERICIDAL PERMEABILITY-INCREASING BPI PROTEIN-RELATED"/>
    <property type="match status" value="1"/>
</dbReference>
<evidence type="ECO:0000256" key="2">
    <source>
        <dbReference type="ARBA" id="ARBA00017827"/>
    </source>
</evidence>
<keyword evidence="13" id="KW-1185">Reference proteome</keyword>
<dbReference type="InterPro" id="IPR017943">
    <property type="entry name" value="Bactericidal_perm-incr_a/b_dom"/>
</dbReference>
<dbReference type="InterPro" id="IPR017942">
    <property type="entry name" value="Lipid-bd_serum_glycop_N"/>
</dbReference>
<comment type="similarity">
    <text evidence="1">Belongs to the BPI/LBP/Plunc superfamily. BPI/LBP family.</text>
</comment>
<dbReference type="PANTHER" id="PTHR10504:SF84">
    <property type="entry name" value="BACTERICIDAL PERMEABILITY-INCREASING PROTEIN"/>
    <property type="match status" value="1"/>
</dbReference>
<dbReference type="Pfam" id="PF02886">
    <property type="entry name" value="LBP_BPI_CETP_C"/>
    <property type="match status" value="1"/>
</dbReference>
<dbReference type="SMART" id="SM00328">
    <property type="entry name" value="BPI1"/>
    <property type="match status" value="1"/>
</dbReference>
<dbReference type="GO" id="GO:0031663">
    <property type="term" value="P:lipopolysaccharide-mediated signaling pathway"/>
    <property type="evidence" value="ECO:0007669"/>
    <property type="project" value="TreeGrafter"/>
</dbReference>
<evidence type="ECO:0000313" key="13">
    <source>
        <dbReference type="Proteomes" id="UP000519239"/>
    </source>
</evidence>
<feature type="domain" description="Lipid-binding serum glycoprotein N-terminal" evidence="11">
    <location>
        <begin position="1"/>
        <end position="176"/>
    </location>
</feature>
<feature type="non-terminal residue" evidence="12">
    <location>
        <position position="304"/>
    </location>
</feature>
<evidence type="ECO:0000313" key="12">
    <source>
        <dbReference type="EMBL" id="NXY51103.1"/>
    </source>
</evidence>
<dbReference type="EMBL" id="VWPQ01013563">
    <property type="protein sequence ID" value="NXY51103.1"/>
    <property type="molecule type" value="Genomic_DNA"/>
</dbReference>
<dbReference type="Gene3D" id="3.15.20.10">
    <property type="entry name" value="Bactericidal permeability-increasing protein, domain 2"/>
    <property type="match status" value="1"/>
</dbReference>
<evidence type="ECO:0000256" key="8">
    <source>
        <dbReference type="ARBA" id="ARBA00023180"/>
    </source>
</evidence>
<keyword evidence="8 10" id="KW-0325">Glycoprotein</keyword>
<dbReference type="GO" id="GO:0001530">
    <property type="term" value="F:lipopolysaccharide binding"/>
    <property type="evidence" value="ECO:0007669"/>
    <property type="project" value="TreeGrafter"/>
</dbReference>
<dbReference type="OrthoDB" id="10255543at2759"/>
<keyword evidence="10" id="KW-0732">Signal</keyword>